<evidence type="ECO:0000313" key="22">
    <source>
        <dbReference type="EMBL" id="AGZ18980.1"/>
    </source>
</evidence>
<dbReference type="PANTHER" id="PTHR19271">
    <property type="entry name" value="CYTOCHROME B"/>
    <property type="match status" value="1"/>
</dbReference>
<dbReference type="PROSITE" id="PS51002">
    <property type="entry name" value="CYTB_NTER"/>
    <property type="match status" value="1"/>
</dbReference>
<evidence type="ECO:0000256" key="16">
    <source>
        <dbReference type="ARBA" id="ARBA00061233"/>
    </source>
</evidence>
<reference evidence="22" key="1">
    <citation type="journal article" date="2014" name="Mol. Phylogenet. Evol.">
        <title>Life-history evolution and mitogenomic phylogeny of caecilian amphibians.</title>
        <authorList>
            <person name="San Mauro D."/>
            <person name="Gower D.J."/>
            <person name="Muller H."/>
            <person name="Loader S.P."/>
            <person name="Zardoya R."/>
            <person name="Nussbaum R.A."/>
            <person name="Wilkinson M."/>
        </authorList>
    </citation>
    <scope>NUCLEOTIDE SEQUENCE</scope>
</reference>
<evidence type="ECO:0000256" key="19">
    <source>
        <dbReference type="RuleBase" id="RU362117"/>
    </source>
</evidence>
<keyword evidence="11 19" id="KW-1133">Transmembrane helix</keyword>
<evidence type="ECO:0000256" key="18">
    <source>
        <dbReference type="PIRSR" id="PIRSR038885-2"/>
    </source>
</evidence>
<evidence type="ECO:0000256" key="7">
    <source>
        <dbReference type="ARBA" id="ARBA00022692"/>
    </source>
</evidence>
<feature type="binding site" description="axial binding residue" evidence="18">
    <location>
        <position position="182"/>
    </location>
    <ligand>
        <name>heme b</name>
        <dbReference type="ChEBI" id="CHEBI:60344"/>
        <label>b562</label>
    </ligand>
    <ligandPart>
        <name>Fe</name>
        <dbReference type="ChEBI" id="CHEBI:18248"/>
    </ligandPart>
</feature>
<feature type="transmembrane region" description="Helical" evidence="19">
    <location>
        <begin position="320"/>
        <end position="340"/>
    </location>
</feature>
<dbReference type="InterPro" id="IPR027387">
    <property type="entry name" value="Cytb/b6-like_sf"/>
</dbReference>
<feature type="domain" description="Cytochrome b/b6 N-terminal region profile" evidence="20">
    <location>
        <begin position="1"/>
        <end position="209"/>
    </location>
</feature>
<keyword evidence="12 18" id="KW-0408">Iron</keyword>
<feature type="transmembrane region" description="Helical" evidence="19">
    <location>
        <begin position="229"/>
        <end position="250"/>
    </location>
</feature>
<dbReference type="GO" id="GO:0006122">
    <property type="term" value="P:mitochondrial electron transport, ubiquinol to cytochrome c"/>
    <property type="evidence" value="ECO:0007669"/>
    <property type="project" value="TreeGrafter"/>
</dbReference>
<evidence type="ECO:0000256" key="2">
    <source>
        <dbReference type="ARBA" id="ARBA00004448"/>
    </source>
</evidence>
<feature type="binding site" description="axial binding residue" evidence="18">
    <location>
        <position position="83"/>
    </location>
    <ligand>
        <name>heme b</name>
        <dbReference type="ChEBI" id="CHEBI:60344"/>
        <label>b562</label>
    </ligand>
    <ligandPart>
        <name>Fe</name>
        <dbReference type="ChEBI" id="CHEBI:18248"/>
    </ligandPart>
</feature>
<dbReference type="Pfam" id="PF00033">
    <property type="entry name" value="Cytochrome_B"/>
    <property type="match status" value="1"/>
</dbReference>
<feature type="transmembrane region" description="Helical" evidence="19">
    <location>
        <begin position="346"/>
        <end position="369"/>
    </location>
</feature>
<dbReference type="CDD" id="cd00284">
    <property type="entry name" value="Cytochrome_b_N"/>
    <property type="match status" value="1"/>
</dbReference>
<dbReference type="InterPro" id="IPR005797">
    <property type="entry name" value="Cyt_b/b6_N"/>
</dbReference>
<organism evidence="22">
    <name type="scientific">Gymnopis multiplicata</name>
    <name type="common">Purple caecilian</name>
    <dbReference type="NCBI Taxonomy" id="449092"/>
    <lineage>
        <taxon>Eukaryota</taxon>
        <taxon>Metazoa</taxon>
        <taxon>Chordata</taxon>
        <taxon>Craniata</taxon>
        <taxon>Vertebrata</taxon>
        <taxon>Euteleostomi</taxon>
        <taxon>Amphibia</taxon>
        <taxon>Gymnophiona</taxon>
        <taxon>Gymnopis</taxon>
    </lineage>
</organism>
<dbReference type="InterPro" id="IPR016174">
    <property type="entry name" value="Di-haem_cyt_TM"/>
</dbReference>
<feature type="transmembrane region" description="Helical" evidence="19">
    <location>
        <begin position="30"/>
        <end position="52"/>
    </location>
</feature>
<evidence type="ECO:0000259" key="20">
    <source>
        <dbReference type="PROSITE" id="PS51002"/>
    </source>
</evidence>
<dbReference type="SUPFAM" id="SSF81342">
    <property type="entry name" value="Transmembrane di-heme cytochromes"/>
    <property type="match status" value="1"/>
</dbReference>
<evidence type="ECO:0000256" key="3">
    <source>
        <dbReference type="ARBA" id="ARBA00013531"/>
    </source>
</evidence>
<dbReference type="GO" id="GO:0005743">
    <property type="term" value="C:mitochondrial inner membrane"/>
    <property type="evidence" value="ECO:0007669"/>
    <property type="project" value="UniProtKB-SubCell"/>
</dbReference>
<accession>W5RHA5</accession>
<keyword evidence="15 19" id="KW-0472">Membrane</keyword>
<dbReference type="Pfam" id="PF00032">
    <property type="entry name" value="Cytochrom_B_C"/>
    <property type="match status" value="1"/>
</dbReference>
<dbReference type="FunFam" id="1.20.810.10:FF:000002">
    <property type="entry name" value="Cytochrome b"/>
    <property type="match status" value="1"/>
</dbReference>
<keyword evidence="4 19" id="KW-0813">Transport</keyword>
<feature type="binding site" evidence="17">
    <location>
        <position position="201"/>
    </location>
    <ligand>
        <name>a ubiquinone</name>
        <dbReference type="ChEBI" id="CHEBI:16389"/>
    </ligand>
</feature>
<feature type="transmembrane region" description="Helical" evidence="19">
    <location>
        <begin position="113"/>
        <end position="133"/>
    </location>
</feature>
<comment type="cofactor">
    <cofactor evidence="19">
        <name>heme b</name>
        <dbReference type="ChEBI" id="CHEBI:60344"/>
    </cofactor>
    <text evidence="19">Binds 2 heme groups non-covalently.</text>
</comment>
<feature type="transmembrane region" description="Helical" evidence="19">
    <location>
        <begin position="145"/>
        <end position="166"/>
    </location>
</feature>
<evidence type="ECO:0000256" key="9">
    <source>
        <dbReference type="ARBA" id="ARBA00022792"/>
    </source>
</evidence>
<keyword evidence="7 19" id="KW-0812">Transmembrane</keyword>
<dbReference type="PANTHER" id="PTHR19271:SF16">
    <property type="entry name" value="CYTOCHROME B"/>
    <property type="match status" value="1"/>
</dbReference>
<keyword evidence="5 18" id="KW-0349">Heme</keyword>
<dbReference type="InterPro" id="IPR030689">
    <property type="entry name" value="Cytochrome_b"/>
</dbReference>
<evidence type="ECO:0000256" key="5">
    <source>
        <dbReference type="ARBA" id="ARBA00022617"/>
    </source>
</evidence>
<evidence type="ECO:0000256" key="15">
    <source>
        <dbReference type="ARBA" id="ARBA00023136"/>
    </source>
</evidence>
<dbReference type="GO" id="GO:0008121">
    <property type="term" value="F:quinol-cytochrome-c reductase activity"/>
    <property type="evidence" value="ECO:0007669"/>
    <property type="project" value="InterPro"/>
</dbReference>
<keyword evidence="6 19" id="KW-0679">Respiratory chain</keyword>
<keyword evidence="9" id="KW-0999">Mitochondrion inner membrane</keyword>
<keyword evidence="14 19" id="KW-0496">Mitochondrion</keyword>
<dbReference type="SUPFAM" id="SSF81648">
    <property type="entry name" value="a domain/subunit of cytochrome bc1 complex (Ubiquinol-cytochrome c reductase)"/>
    <property type="match status" value="1"/>
</dbReference>
<dbReference type="PROSITE" id="PS51003">
    <property type="entry name" value="CYTB_CTER"/>
    <property type="match status" value="1"/>
</dbReference>
<proteinExistence type="inferred from homology"/>
<evidence type="ECO:0000259" key="21">
    <source>
        <dbReference type="PROSITE" id="PS51003"/>
    </source>
</evidence>
<name>W5RHA5_GYMMU</name>
<keyword evidence="10 19" id="KW-0249">Electron transport</keyword>
<evidence type="ECO:0000256" key="14">
    <source>
        <dbReference type="ARBA" id="ARBA00023128"/>
    </source>
</evidence>
<dbReference type="AlphaFoldDB" id="W5RHA5"/>
<keyword evidence="8 18" id="KW-0479">Metal-binding</keyword>
<evidence type="ECO:0000256" key="6">
    <source>
        <dbReference type="ARBA" id="ARBA00022660"/>
    </source>
</evidence>
<evidence type="ECO:0000256" key="4">
    <source>
        <dbReference type="ARBA" id="ARBA00022448"/>
    </source>
</evidence>
<dbReference type="InterPro" id="IPR048259">
    <property type="entry name" value="Cytochrome_b_N_euk/bac"/>
</dbReference>
<feature type="transmembrane region" description="Helical" evidence="19">
    <location>
        <begin position="87"/>
        <end position="107"/>
    </location>
</feature>
<sequence>MPNIRKTHPMIKIINNSFIDLPSPSNLTSLWNYGSLLGICLIMQTLTGLFLAMHYTADTSMAFSSVAHICRDVNYGWLMRNLHANGASLFFIFIYLHIGRGIYYGSYLYKETWNIGVILLLLTMATAFVGYVLPWGQMSFWGATVITNLLSAIPYIGNILVQWIWGGFSVDNATLTRFFAFHFIFPFIIMAMSILHLLFLHETGSNNPTGLNPNFDKVTFHPYFSYKDIMGFILALFTLTTLALLTPNLMNDPENFTPANPLVTPPHIKPEWYFLFAYAILRSIPNKLGGVLALLFSILILMLIPFLHTSKQRSMTFQPLTQVVFWLIVTNTTILTWIGGQPVEDPFILIGQLSSILYFILFMMCLPYSSHLENKMLKM</sequence>
<dbReference type="InterPro" id="IPR036150">
    <property type="entry name" value="Cyt_b/b6_C_sf"/>
</dbReference>
<comment type="cofactor">
    <cofactor evidence="18">
        <name>heme</name>
        <dbReference type="ChEBI" id="CHEBI:30413"/>
    </cofactor>
    <text evidence="18">Binds 2 heme groups non-covalently.</text>
</comment>
<gene>
    <name evidence="22" type="primary">CYTB</name>
</gene>
<evidence type="ECO:0000256" key="13">
    <source>
        <dbReference type="ARBA" id="ARBA00023075"/>
    </source>
</evidence>
<dbReference type="InterPro" id="IPR005798">
    <property type="entry name" value="Cyt_b/b6_C"/>
</dbReference>
<comment type="function">
    <text evidence="1 19">Component of the ubiquinol-cytochrome c reductase complex (complex III or cytochrome b-c1 complex) that is part of the mitochondrial respiratory chain. The b-c1 complex mediates electron transfer from ubiquinol to cytochrome c. Contributes to the generation of a proton gradient across the mitochondrial membrane that is then used for ATP synthesis.</text>
</comment>
<dbReference type="InterPro" id="IPR048260">
    <property type="entry name" value="Cytochrome_b_C_euk/bac"/>
</dbReference>
<dbReference type="Gene3D" id="1.20.810.10">
    <property type="entry name" value="Cytochrome Bc1 Complex, Chain C"/>
    <property type="match status" value="1"/>
</dbReference>
<feature type="transmembrane region" description="Helical" evidence="19">
    <location>
        <begin position="178"/>
        <end position="200"/>
    </location>
</feature>
<feature type="binding site" description="axial binding residue" evidence="18">
    <location>
        <position position="196"/>
    </location>
    <ligand>
        <name>heme b</name>
        <dbReference type="ChEBI" id="CHEBI:60344"/>
        <label>b566</label>
    </ligand>
    <ligandPart>
        <name>Fe</name>
        <dbReference type="ChEBI" id="CHEBI:18248"/>
    </ligandPart>
</feature>
<evidence type="ECO:0000256" key="10">
    <source>
        <dbReference type="ARBA" id="ARBA00022982"/>
    </source>
</evidence>
<dbReference type="CDD" id="cd00290">
    <property type="entry name" value="cytochrome_b_C"/>
    <property type="match status" value="1"/>
</dbReference>
<dbReference type="GO" id="GO:0045275">
    <property type="term" value="C:respiratory chain complex III"/>
    <property type="evidence" value="ECO:0007669"/>
    <property type="project" value="InterPro"/>
</dbReference>
<comment type="similarity">
    <text evidence="16 19">Belongs to the cytochrome b family.</text>
</comment>
<dbReference type="PIRSF" id="PIRSF038885">
    <property type="entry name" value="COB"/>
    <property type="match status" value="1"/>
</dbReference>
<keyword evidence="13" id="KW-0830">Ubiquinone</keyword>
<feature type="binding site" description="axial binding residue" evidence="18">
    <location>
        <position position="97"/>
    </location>
    <ligand>
        <name>heme b</name>
        <dbReference type="ChEBI" id="CHEBI:60344"/>
        <label>b566</label>
    </ligand>
    <ligandPart>
        <name>Fe</name>
        <dbReference type="ChEBI" id="CHEBI:18248"/>
    </ligandPart>
</feature>
<geneLocation type="mitochondrion" evidence="22"/>
<feature type="transmembrane region" description="Helical" evidence="19">
    <location>
        <begin position="288"/>
        <end position="308"/>
    </location>
</feature>
<feature type="domain" description="Cytochrome b/b6 C-terminal region profile" evidence="21">
    <location>
        <begin position="210"/>
        <end position="379"/>
    </location>
</feature>
<protein>
    <recommendedName>
        <fullName evidence="3 19">Cytochrome b</fullName>
    </recommendedName>
</protein>
<dbReference type="GO" id="GO:0016491">
    <property type="term" value="F:oxidoreductase activity"/>
    <property type="evidence" value="ECO:0007669"/>
    <property type="project" value="UniProtKB-UniRule"/>
</dbReference>
<dbReference type="EMBL" id="KF540153">
    <property type="protein sequence ID" value="AGZ18980.1"/>
    <property type="molecule type" value="Genomic_DNA"/>
</dbReference>
<evidence type="ECO:0000256" key="17">
    <source>
        <dbReference type="PIRSR" id="PIRSR038885-1"/>
    </source>
</evidence>
<evidence type="ECO:0000256" key="11">
    <source>
        <dbReference type="ARBA" id="ARBA00022989"/>
    </source>
</evidence>
<evidence type="ECO:0000256" key="12">
    <source>
        <dbReference type="ARBA" id="ARBA00023004"/>
    </source>
</evidence>
<evidence type="ECO:0000256" key="8">
    <source>
        <dbReference type="ARBA" id="ARBA00022723"/>
    </source>
</evidence>
<evidence type="ECO:0000256" key="1">
    <source>
        <dbReference type="ARBA" id="ARBA00002566"/>
    </source>
</evidence>
<comment type="subcellular location">
    <subcellularLocation>
        <location evidence="2">Mitochondrion inner membrane</location>
        <topology evidence="2">Multi-pass membrane protein</topology>
    </subcellularLocation>
</comment>
<dbReference type="GO" id="GO:0046872">
    <property type="term" value="F:metal ion binding"/>
    <property type="evidence" value="ECO:0007669"/>
    <property type="project" value="UniProtKB-UniRule"/>
</dbReference>